<keyword evidence="1" id="KW-0813">Transport</keyword>
<evidence type="ECO:0000313" key="10">
    <source>
        <dbReference type="EMBL" id="PJJ62404.1"/>
    </source>
</evidence>
<dbReference type="InterPro" id="IPR050093">
    <property type="entry name" value="ABC_SmlMolc_Importer"/>
</dbReference>
<evidence type="ECO:0000256" key="8">
    <source>
        <dbReference type="ARBA" id="ARBA00023136"/>
    </source>
</evidence>
<protein>
    <submittedName>
        <fullName evidence="10">Iron(III) transport system ATP-binding protein</fullName>
    </submittedName>
</protein>
<dbReference type="EMBL" id="PGFB01000003">
    <property type="protein sequence ID" value="PJJ62404.1"/>
    <property type="molecule type" value="Genomic_DNA"/>
</dbReference>
<dbReference type="SUPFAM" id="SSF50331">
    <property type="entry name" value="MOP-like"/>
    <property type="match status" value="1"/>
</dbReference>
<comment type="caution">
    <text evidence="10">The sequence shown here is derived from an EMBL/GenBank/DDBJ whole genome shotgun (WGS) entry which is preliminary data.</text>
</comment>
<dbReference type="GO" id="GO:0016887">
    <property type="term" value="F:ATP hydrolysis activity"/>
    <property type="evidence" value="ECO:0007669"/>
    <property type="project" value="InterPro"/>
</dbReference>
<evidence type="ECO:0000256" key="2">
    <source>
        <dbReference type="ARBA" id="ARBA00022475"/>
    </source>
</evidence>
<evidence type="ECO:0000256" key="7">
    <source>
        <dbReference type="ARBA" id="ARBA00023065"/>
    </source>
</evidence>
<dbReference type="Gene3D" id="3.40.50.300">
    <property type="entry name" value="P-loop containing nucleotide triphosphate hydrolases"/>
    <property type="match status" value="1"/>
</dbReference>
<keyword evidence="5 10" id="KW-0067">ATP-binding</keyword>
<dbReference type="InterPro" id="IPR015853">
    <property type="entry name" value="ABC_transpr_FbpC"/>
</dbReference>
<dbReference type="PROSITE" id="PS00211">
    <property type="entry name" value="ABC_TRANSPORTER_1"/>
    <property type="match status" value="1"/>
</dbReference>
<dbReference type="GO" id="GO:0015408">
    <property type="term" value="F:ABC-type ferric iron transporter activity"/>
    <property type="evidence" value="ECO:0007669"/>
    <property type="project" value="InterPro"/>
</dbReference>
<keyword evidence="3" id="KW-0410">Iron transport</keyword>
<accession>A0A2M9BWU6</accession>
<evidence type="ECO:0000256" key="6">
    <source>
        <dbReference type="ARBA" id="ARBA00023004"/>
    </source>
</evidence>
<dbReference type="InterPro" id="IPR027417">
    <property type="entry name" value="P-loop_NTPase"/>
</dbReference>
<dbReference type="SMART" id="SM00382">
    <property type="entry name" value="AAA"/>
    <property type="match status" value="1"/>
</dbReference>
<keyword evidence="8" id="KW-0472">Membrane</keyword>
<dbReference type="GO" id="GO:0043190">
    <property type="term" value="C:ATP-binding cassette (ABC) transporter complex"/>
    <property type="evidence" value="ECO:0007669"/>
    <property type="project" value="UniProtKB-ARBA"/>
</dbReference>
<evidence type="ECO:0000256" key="1">
    <source>
        <dbReference type="ARBA" id="ARBA00022448"/>
    </source>
</evidence>
<keyword evidence="7" id="KW-0406">Ion transport</keyword>
<keyword evidence="6" id="KW-0408">Iron</keyword>
<feature type="domain" description="ABC transporter" evidence="9">
    <location>
        <begin position="8"/>
        <end position="257"/>
    </location>
</feature>
<dbReference type="PROSITE" id="PS50893">
    <property type="entry name" value="ABC_TRANSPORTER_2"/>
    <property type="match status" value="1"/>
</dbReference>
<reference evidence="10 11" key="1">
    <citation type="submission" date="2017-11" db="EMBL/GenBank/DDBJ databases">
        <title>Genomic Encyclopedia of Archaeal and Bacterial Type Strains, Phase II (KMG-II): From Individual Species to Whole Genera.</title>
        <authorList>
            <person name="Goeker M."/>
        </authorList>
    </citation>
    <scope>NUCLEOTIDE SEQUENCE [LARGE SCALE GENOMIC DNA]</scope>
    <source>
        <strain evidence="10 11">DSM 25625</strain>
    </source>
</reference>
<dbReference type="Pfam" id="PF00005">
    <property type="entry name" value="ABC_tran"/>
    <property type="match status" value="1"/>
</dbReference>
<dbReference type="PANTHER" id="PTHR42781">
    <property type="entry name" value="SPERMIDINE/PUTRESCINE IMPORT ATP-BINDING PROTEIN POTA"/>
    <property type="match status" value="1"/>
</dbReference>
<dbReference type="Proteomes" id="UP000230161">
    <property type="component" value="Unassembled WGS sequence"/>
</dbReference>
<evidence type="ECO:0000256" key="4">
    <source>
        <dbReference type="ARBA" id="ARBA00022741"/>
    </source>
</evidence>
<keyword evidence="2" id="KW-1003">Cell membrane</keyword>
<dbReference type="GO" id="GO:0005524">
    <property type="term" value="F:ATP binding"/>
    <property type="evidence" value="ECO:0007669"/>
    <property type="project" value="UniProtKB-KW"/>
</dbReference>
<name>A0A2M9BWU6_9MICO</name>
<dbReference type="FunFam" id="3.40.50.300:FF:000042">
    <property type="entry name" value="Maltose/maltodextrin ABC transporter, ATP-binding protein"/>
    <property type="match status" value="1"/>
</dbReference>
<keyword evidence="4" id="KW-0547">Nucleotide-binding</keyword>
<keyword evidence="11" id="KW-1185">Reference proteome</keyword>
<dbReference type="SUPFAM" id="SSF52540">
    <property type="entry name" value="P-loop containing nucleoside triphosphate hydrolases"/>
    <property type="match status" value="1"/>
</dbReference>
<evidence type="ECO:0000256" key="5">
    <source>
        <dbReference type="ARBA" id="ARBA00022840"/>
    </source>
</evidence>
<proteinExistence type="predicted"/>
<organism evidence="10 11">
    <name type="scientific">Compostimonas suwonensis</name>
    <dbReference type="NCBI Taxonomy" id="1048394"/>
    <lineage>
        <taxon>Bacteria</taxon>
        <taxon>Bacillati</taxon>
        <taxon>Actinomycetota</taxon>
        <taxon>Actinomycetes</taxon>
        <taxon>Micrococcales</taxon>
        <taxon>Microbacteriaceae</taxon>
        <taxon>Compostimonas</taxon>
    </lineage>
</organism>
<dbReference type="InterPro" id="IPR017871">
    <property type="entry name" value="ABC_transporter-like_CS"/>
</dbReference>
<dbReference type="InterPro" id="IPR003439">
    <property type="entry name" value="ABC_transporter-like_ATP-bd"/>
</dbReference>
<dbReference type="InterPro" id="IPR008995">
    <property type="entry name" value="Mo/tungstate-bd_C_term_dom"/>
</dbReference>
<dbReference type="OrthoDB" id="9802264at2"/>
<sequence>MQGSFVPLEVGDLTRTFQDPDRKRKTSGAVYAVAGASIEVREGEFVVLLGPSGCGKTTLLRCVAGLDTPQTGEIRVAGKLVFSGGAGRESRYVPAAKRGLSMMFQSYALWPHMTVAQNISYPLEVRGVSSAARAKRVSTMLELLGLEAVGGRYPSRLSGGQQQRVALGRALISESPLILFDEPLSNVDAKVRDQLRGELARMQHELGFAGLYVTHDQREAFGLGKRVAVMRAGRVEQIGAPKEIYQEPRSLYVARFVGTTNELPGTVTALRDGLVEMTTEIGTITGRVGETVPALGDVVVAVFRPEVCKLVDDDDLGPTGTNTWTGRVESTMFEGAVAVHTVRVGDHRLLVSAAALHAADLRGREVRVRADTRSVLVLPDDTDPRADS</sequence>
<gene>
    <name evidence="10" type="ORF">CLV54_2207</name>
</gene>
<evidence type="ECO:0000313" key="11">
    <source>
        <dbReference type="Proteomes" id="UP000230161"/>
    </source>
</evidence>
<dbReference type="PANTHER" id="PTHR42781:SF4">
    <property type="entry name" value="SPERMIDINE_PUTRESCINE IMPORT ATP-BINDING PROTEIN POTA"/>
    <property type="match status" value="1"/>
</dbReference>
<evidence type="ECO:0000256" key="3">
    <source>
        <dbReference type="ARBA" id="ARBA00022496"/>
    </source>
</evidence>
<dbReference type="CDD" id="cd03259">
    <property type="entry name" value="ABC_Carb_Solutes_like"/>
    <property type="match status" value="1"/>
</dbReference>
<dbReference type="InterPro" id="IPR003593">
    <property type="entry name" value="AAA+_ATPase"/>
</dbReference>
<evidence type="ECO:0000259" key="9">
    <source>
        <dbReference type="PROSITE" id="PS50893"/>
    </source>
</evidence>
<dbReference type="AlphaFoldDB" id="A0A2M9BWU6"/>